<evidence type="ECO:0000256" key="1">
    <source>
        <dbReference type="SAM" id="MobiDB-lite"/>
    </source>
</evidence>
<dbReference type="Proteomes" id="UP000277580">
    <property type="component" value="Unassembled WGS sequence"/>
</dbReference>
<accession>A0A3N4L473</accession>
<evidence type="ECO:0000313" key="3">
    <source>
        <dbReference type="Proteomes" id="UP000277580"/>
    </source>
</evidence>
<evidence type="ECO:0000313" key="2">
    <source>
        <dbReference type="EMBL" id="RPB15431.1"/>
    </source>
</evidence>
<keyword evidence="3" id="KW-1185">Reference proteome</keyword>
<feature type="compositionally biased region" description="Basic residues" evidence="1">
    <location>
        <begin position="7"/>
        <end position="23"/>
    </location>
</feature>
<dbReference type="AlphaFoldDB" id="A0A3N4L473"/>
<feature type="region of interest" description="Disordered" evidence="1">
    <location>
        <begin position="1"/>
        <end position="23"/>
    </location>
</feature>
<proteinExistence type="predicted"/>
<dbReference type="InParanoid" id="A0A3N4L473"/>
<reference evidence="2 3" key="1">
    <citation type="journal article" date="2018" name="Nat. Ecol. Evol.">
        <title>Pezizomycetes genomes reveal the molecular basis of ectomycorrhizal truffle lifestyle.</title>
        <authorList>
            <person name="Murat C."/>
            <person name="Payen T."/>
            <person name="Noel B."/>
            <person name="Kuo A."/>
            <person name="Morin E."/>
            <person name="Chen J."/>
            <person name="Kohler A."/>
            <person name="Krizsan K."/>
            <person name="Balestrini R."/>
            <person name="Da Silva C."/>
            <person name="Montanini B."/>
            <person name="Hainaut M."/>
            <person name="Levati E."/>
            <person name="Barry K.W."/>
            <person name="Belfiori B."/>
            <person name="Cichocki N."/>
            <person name="Clum A."/>
            <person name="Dockter R.B."/>
            <person name="Fauchery L."/>
            <person name="Guy J."/>
            <person name="Iotti M."/>
            <person name="Le Tacon F."/>
            <person name="Lindquist E.A."/>
            <person name="Lipzen A."/>
            <person name="Malagnac F."/>
            <person name="Mello A."/>
            <person name="Molinier V."/>
            <person name="Miyauchi S."/>
            <person name="Poulain J."/>
            <person name="Riccioni C."/>
            <person name="Rubini A."/>
            <person name="Sitrit Y."/>
            <person name="Splivallo R."/>
            <person name="Traeger S."/>
            <person name="Wang M."/>
            <person name="Zifcakova L."/>
            <person name="Wipf D."/>
            <person name="Zambonelli A."/>
            <person name="Paolocci F."/>
            <person name="Nowrousian M."/>
            <person name="Ottonello S."/>
            <person name="Baldrian P."/>
            <person name="Spatafora J.W."/>
            <person name="Henrissat B."/>
            <person name="Nagy L.G."/>
            <person name="Aury J.M."/>
            <person name="Wincker P."/>
            <person name="Grigoriev I.V."/>
            <person name="Bonfante P."/>
            <person name="Martin F.M."/>
        </authorList>
    </citation>
    <scope>NUCLEOTIDE SEQUENCE [LARGE SCALE GENOMIC DNA]</scope>
    <source>
        <strain evidence="2 3">CCBAS932</strain>
    </source>
</reference>
<sequence>MSIPQRVQKKRAEKKKMQKTAIRRARRQVRYQSASRKKKRVCWGCAGGVLGVCVLCWAGGEGGKWGKPVLYFTWR</sequence>
<organism evidence="2 3">
    <name type="scientific">Morchella conica CCBAS932</name>
    <dbReference type="NCBI Taxonomy" id="1392247"/>
    <lineage>
        <taxon>Eukaryota</taxon>
        <taxon>Fungi</taxon>
        <taxon>Dikarya</taxon>
        <taxon>Ascomycota</taxon>
        <taxon>Pezizomycotina</taxon>
        <taxon>Pezizomycetes</taxon>
        <taxon>Pezizales</taxon>
        <taxon>Morchellaceae</taxon>
        <taxon>Morchella</taxon>
    </lineage>
</organism>
<protein>
    <submittedName>
        <fullName evidence="2">Uncharacterized protein</fullName>
    </submittedName>
</protein>
<name>A0A3N4L473_9PEZI</name>
<dbReference type="EMBL" id="ML119113">
    <property type="protein sequence ID" value="RPB15431.1"/>
    <property type="molecule type" value="Genomic_DNA"/>
</dbReference>
<gene>
    <name evidence="2" type="ORF">P167DRAFT_430933</name>
</gene>